<evidence type="ECO:0000256" key="1">
    <source>
        <dbReference type="ARBA" id="ARBA00008891"/>
    </source>
</evidence>
<evidence type="ECO:0000313" key="8">
    <source>
        <dbReference type="Proteomes" id="UP000800303"/>
    </source>
</evidence>
<dbReference type="Gene3D" id="2.160.20.10">
    <property type="entry name" value="Single-stranded right-handed beta-helix, Pectin lyase-like"/>
    <property type="match status" value="1"/>
</dbReference>
<keyword evidence="8" id="KW-1185">Reference proteome</keyword>
<dbReference type="RefSeq" id="WP_166272417.1">
    <property type="nucleotide sequence ID" value="NZ_JAAFGS010000001.1"/>
</dbReference>
<dbReference type="InterPro" id="IPR011050">
    <property type="entry name" value="Pectin_lyase_fold/virulence"/>
</dbReference>
<evidence type="ECO:0000256" key="4">
    <source>
        <dbReference type="PROSITE-ProRule" id="PRU10040"/>
    </source>
</evidence>
<evidence type="ECO:0000256" key="3">
    <source>
        <dbReference type="ARBA" id="ARBA00023085"/>
    </source>
</evidence>
<dbReference type="Pfam" id="PF01095">
    <property type="entry name" value="Pectinesterase"/>
    <property type="match status" value="2"/>
</dbReference>
<accession>A0ABX0F1C5</accession>
<keyword evidence="3 5" id="KW-0063">Aspartyl esterase</keyword>
<dbReference type="InterPro" id="IPR000070">
    <property type="entry name" value="Pectinesterase_cat"/>
</dbReference>
<dbReference type="PANTHER" id="PTHR31321:SF57">
    <property type="entry name" value="PECTINESTERASE 53-RELATED"/>
    <property type="match status" value="1"/>
</dbReference>
<dbReference type="InterPro" id="IPR033131">
    <property type="entry name" value="Pectinesterase_Asp_AS"/>
</dbReference>
<gene>
    <name evidence="7" type="ORF">GYN08_03220</name>
</gene>
<dbReference type="PROSITE" id="PS00503">
    <property type="entry name" value="PECTINESTERASE_2"/>
    <property type="match status" value="1"/>
</dbReference>
<dbReference type="SUPFAM" id="SSF51126">
    <property type="entry name" value="Pectin lyase-like"/>
    <property type="match status" value="1"/>
</dbReference>
<comment type="pathway">
    <text evidence="5">Glycan metabolism; pectin degradation; 2-dehydro-3-deoxy-D-gluconate from pectin: step 1/5.</text>
</comment>
<proteinExistence type="inferred from homology"/>
<dbReference type="PANTHER" id="PTHR31321">
    <property type="entry name" value="ACYL-COA THIOESTER HYDROLASE YBHC-RELATED"/>
    <property type="match status" value="1"/>
</dbReference>
<comment type="catalytic activity">
    <reaction evidence="5">
        <text>[(1-&gt;4)-alpha-D-galacturonosyl methyl ester](n) + n H2O = [(1-&gt;4)-alpha-D-galacturonosyl](n) + n methanol + n H(+)</text>
        <dbReference type="Rhea" id="RHEA:22380"/>
        <dbReference type="Rhea" id="RHEA-COMP:14570"/>
        <dbReference type="Rhea" id="RHEA-COMP:14573"/>
        <dbReference type="ChEBI" id="CHEBI:15377"/>
        <dbReference type="ChEBI" id="CHEBI:15378"/>
        <dbReference type="ChEBI" id="CHEBI:17790"/>
        <dbReference type="ChEBI" id="CHEBI:140522"/>
        <dbReference type="ChEBI" id="CHEBI:140523"/>
        <dbReference type="EC" id="3.1.1.11"/>
    </reaction>
</comment>
<comment type="caution">
    <text evidence="7">The sequence shown here is derived from an EMBL/GenBank/DDBJ whole genome shotgun (WGS) entry which is preliminary data.</text>
</comment>
<evidence type="ECO:0000313" key="7">
    <source>
        <dbReference type="EMBL" id="NGZ74315.1"/>
    </source>
</evidence>
<keyword evidence="2 5" id="KW-0378">Hydrolase</keyword>
<evidence type="ECO:0000256" key="5">
    <source>
        <dbReference type="RuleBase" id="RU000589"/>
    </source>
</evidence>
<sequence length="332" mass="36763">MAVWVGREKGCDYATIREAVERLERRPGGVHDTLVLLPGTYREQVEIHRSNLSIVGIGRVEIVMDRHAREKGADGEEIGTFATPTLFLGGSGLLVENVTVANSAGQGEEVGQAVALSAYCDRAVFRSCTFKGHQDTLFTGPLPPSPKKRVSFGGIQVRQSRAQHRQLYQNCRIEGTVDYIFGGASAFFEHCELHSVARTGPEAAGYVTAASTPENQEYGFVFRDCLLTAGSGVAPASVYLGRPWRAHAKTVFAGCRTGDHIHPAGWHDWGDPANERTADYREYVEEASRLSSVRASWAIRRPFGEEDWSKERMFGNDRFWEELAWPERGGRT</sequence>
<feature type="active site" evidence="4">
    <location>
        <position position="178"/>
    </location>
</feature>
<dbReference type="Proteomes" id="UP000800303">
    <property type="component" value="Unassembled WGS sequence"/>
</dbReference>
<feature type="domain" description="Pectinesterase catalytic" evidence="6">
    <location>
        <begin position="3"/>
        <end position="139"/>
    </location>
</feature>
<dbReference type="InterPro" id="IPR012334">
    <property type="entry name" value="Pectin_lyas_fold"/>
</dbReference>
<evidence type="ECO:0000256" key="2">
    <source>
        <dbReference type="ARBA" id="ARBA00022801"/>
    </source>
</evidence>
<organism evidence="7 8">
    <name type="scientific">Saccharibacillus alkalitolerans</name>
    <dbReference type="NCBI Taxonomy" id="2705290"/>
    <lineage>
        <taxon>Bacteria</taxon>
        <taxon>Bacillati</taxon>
        <taxon>Bacillota</taxon>
        <taxon>Bacilli</taxon>
        <taxon>Bacillales</taxon>
        <taxon>Paenibacillaceae</taxon>
        <taxon>Saccharibacillus</taxon>
    </lineage>
</organism>
<name>A0ABX0F1C5_9BACL</name>
<feature type="domain" description="Pectinesterase catalytic" evidence="6">
    <location>
        <begin position="151"/>
        <end position="299"/>
    </location>
</feature>
<protein>
    <recommendedName>
        <fullName evidence="5">Pectinesterase</fullName>
        <ecNumber evidence="5">3.1.1.11</ecNumber>
    </recommendedName>
</protein>
<comment type="similarity">
    <text evidence="1">Belongs to the pectinesterase family.</text>
</comment>
<dbReference type="EMBL" id="JAAFGS010000001">
    <property type="protein sequence ID" value="NGZ74315.1"/>
    <property type="molecule type" value="Genomic_DNA"/>
</dbReference>
<dbReference type="EC" id="3.1.1.11" evidence="5"/>
<reference evidence="7 8" key="1">
    <citation type="submission" date="2020-01" db="EMBL/GenBank/DDBJ databases">
        <title>Polyphasic characterisation and genomic insights into a novel alkali tolerant bacterium VR-M41.</title>
        <authorList>
            <person name="Vemuluri V.R."/>
        </authorList>
    </citation>
    <scope>NUCLEOTIDE SEQUENCE [LARGE SCALE GENOMIC DNA]</scope>
    <source>
        <strain evidence="7 8">VR-M41</strain>
    </source>
</reference>
<evidence type="ECO:0000259" key="6">
    <source>
        <dbReference type="Pfam" id="PF01095"/>
    </source>
</evidence>